<keyword evidence="2" id="KW-1185">Reference proteome</keyword>
<dbReference type="Proteomes" id="UP001054889">
    <property type="component" value="Unassembled WGS sequence"/>
</dbReference>
<reference evidence="1" key="1">
    <citation type="journal article" date="2018" name="DNA Res.">
        <title>Multiple hybrid de novo genome assembly of finger millet, an orphan allotetraploid crop.</title>
        <authorList>
            <person name="Hatakeyama M."/>
            <person name="Aluri S."/>
            <person name="Balachadran M.T."/>
            <person name="Sivarajan S.R."/>
            <person name="Patrignani A."/>
            <person name="Gruter S."/>
            <person name="Poveda L."/>
            <person name="Shimizu-Inatsugi R."/>
            <person name="Baeten J."/>
            <person name="Francoijs K.J."/>
            <person name="Nataraja K.N."/>
            <person name="Reddy Y.A.N."/>
            <person name="Phadnis S."/>
            <person name="Ravikumar R.L."/>
            <person name="Schlapbach R."/>
            <person name="Sreeman S.M."/>
            <person name="Shimizu K.K."/>
        </authorList>
    </citation>
    <scope>NUCLEOTIDE SEQUENCE</scope>
</reference>
<dbReference type="AlphaFoldDB" id="A0AAV5C7T9"/>
<sequence length="56" mass="6346">MATWVLSKHRNFCVFDNKAPSISTLLRTFNEEHHLWCLAGARGMRALELGPEGYLG</sequence>
<dbReference type="EMBL" id="BQKI01000004">
    <property type="protein sequence ID" value="GJM94206.1"/>
    <property type="molecule type" value="Genomic_DNA"/>
</dbReference>
<organism evidence="1 2">
    <name type="scientific">Eleusine coracana subsp. coracana</name>
    <dbReference type="NCBI Taxonomy" id="191504"/>
    <lineage>
        <taxon>Eukaryota</taxon>
        <taxon>Viridiplantae</taxon>
        <taxon>Streptophyta</taxon>
        <taxon>Embryophyta</taxon>
        <taxon>Tracheophyta</taxon>
        <taxon>Spermatophyta</taxon>
        <taxon>Magnoliopsida</taxon>
        <taxon>Liliopsida</taxon>
        <taxon>Poales</taxon>
        <taxon>Poaceae</taxon>
        <taxon>PACMAD clade</taxon>
        <taxon>Chloridoideae</taxon>
        <taxon>Cynodonteae</taxon>
        <taxon>Eleusininae</taxon>
        <taxon>Eleusine</taxon>
    </lineage>
</organism>
<accession>A0AAV5C7T9</accession>
<gene>
    <name evidence="1" type="primary">ga10830</name>
    <name evidence="1" type="ORF">PR202_ga10830</name>
</gene>
<evidence type="ECO:0000313" key="1">
    <source>
        <dbReference type="EMBL" id="GJM94206.1"/>
    </source>
</evidence>
<evidence type="ECO:0000313" key="2">
    <source>
        <dbReference type="Proteomes" id="UP001054889"/>
    </source>
</evidence>
<comment type="caution">
    <text evidence="1">The sequence shown here is derived from an EMBL/GenBank/DDBJ whole genome shotgun (WGS) entry which is preliminary data.</text>
</comment>
<proteinExistence type="predicted"/>
<protein>
    <submittedName>
        <fullName evidence="1">Uncharacterized protein</fullName>
    </submittedName>
</protein>
<name>A0AAV5C7T9_ELECO</name>
<reference evidence="1" key="2">
    <citation type="submission" date="2021-12" db="EMBL/GenBank/DDBJ databases">
        <title>Resequencing data analysis of finger millet.</title>
        <authorList>
            <person name="Hatakeyama M."/>
            <person name="Aluri S."/>
            <person name="Balachadran M.T."/>
            <person name="Sivarajan S.R."/>
            <person name="Poveda L."/>
            <person name="Shimizu-Inatsugi R."/>
            <person name="Schlapbach R."/>
            <person name="Sreeman S.M."/>
            <person name="Shimizu K.K."/>
        </authorList>
    </citation>
    <scope>NUCLEOTIDE SEQUENCE</scope>
</reference>